<dbReference type="GeneID" id="93230741"/>
<dbReference type="KEGG" id="ibu:IB211_00344"/>
<evidence type="ECO:0000256" key="1">
    <source>
        <dbReference type="SAM" id="MobiDB-lite"/>
    </source>
</evidence>
<dbReference type="RefSeq" id="WP_158453349.1">
    <property type="nucleotide sequence ID" value="NZ_CAMREZ010000004.1"/>
</dbReference>
<dbReference type="Proteomes" id="UP000064844">
    <property type="component" value="Chromosome"/>
</dbReference>
<evidence type="ECO:0000313" key="2">
    <source>
        <dbReference type="EMBL" id="ALP92739.1"/>
    </source>
</evidence>
<keyword evidence="4" id="KW-1185">Reference proteome</keyword>
<reference evidence="4" key="2">
    <citation type="submission" date="2015-04" db="EMBL/GenBank/DDBJ databases">
        <title>A butyrogenic pathway from the amino acid lysine in a human gut commensal.</title>
        <authorList>
            <person name="de Vos W.M."/>
            <person name="Bui N.T.P."/>
            <person name="Plugge C.M."/>
            <person name="Ritari J."/>
        </authorList>
    </citation>
    <scope>NUCLEOTIDE SEQUENCE [LARGE SCALE GENOMIC DNA]</scope>
    <source>
        <strain evidence="4">AF211</strain>
    </source>
</reference>
<reference evidence="2 4" key="1">
    <citation type="journal article" date="2015" name="Nat. Commun.">
        <title>Production of butyrate from lysine and the Amadori product fructoselysine by a human gut commensal.</title>
        <authorList>
            <person name="Bui T.P."/>
            <person name="Ritari J."/>
            <person name="Boeren S."/>
            <person name="de Waard P."/>
            <person name="Plugge C.M."/>
            <person name="de Vos W.M."/>
        </authorList>
    </citation>
    <scope>NUCLEOTIDE SEQUENCE [LARGE SCALE GENOMIC DNA]</scope>
    <source>
        <strain evidence="2 4">AF211</strain>
    </source>
</reference>
<dbReference type="Proteomes" id="UP000245778">
    <property type="component" value="Unassembled WGS sequence"/>
</dbReference>
<name>A0A0S2W052_9FIRM</name>
<gene>
    <name evidence="3" type="ORF">C7373_101392</name>
    <name evidence="2" type="ORF">IB211_00344</name>
</gene>
<feature type="region of interest" description="Disordered" evidence="1">
    <location>
        <begin position="1"/>
        <end position="31"/>
    </location>
</feature>
<dbReference type="EMBL" id="QEKK01000001">
    <property type="protein sequence ID" value="PVY59878.1"/>
    <property type="molecule type" value="Genomic_DNA"/>
</dbReference>
<evidence type="ECO:0000313" key="3">
    <source>
        <dbReference type="EMBL" id="PVY59878.1"/>
    </source>
</evidence>
<evidence type="ECO:0000313" key="5">
    <source>
        <dbReference type="Proteomes" id="UP000245778"/>
    </source>
</evidence>
<dbReference type="AlphaFoldDB" id="A0A0S2W052"/>
<protein>
    <submittedName>
        <fullName evidence="2">Uncharacterized protein</fullName>
    </submittedName>
</protein>
<reference evidence="3 5" key="3">
    <citation type="submission" date="2018-04" db="EMBL/GenBank/DDBJ databases">
        <title>Genomic Encyclopedia of Type Strains, Phase IV (KMG-IV): sequencing the most valuable type-strain genomes for metagenomic binning, comparative biology and taxonomic classification.</title>
        <authorList>
            <person name="Goeker M."/>
        </authorList>
    </citation>
    <scope>NUCLEOTIDE SEQUENCE [LARGE SCALE GENOMIC DNA]</scope>
    <source>
        <strain evidence="3 5">DSM 26588</strain>
    </source>
</reference>
<evidence type="ECO:0000313" key="4">
    <source>
        <dbReference type="Proteomes" id="UP000064844"/>
    </source>
</evidence>
<proteinExistence type="predicted"/>
<accession>A0A0S2W052</accession>
<sequence>MSLKVEKKDAAKAHSGANKTQSRRYPLAPLSNNGVSARGGGLWVEMAKYA</sequence>
<dbReference type="STRING" id="1297617.IB211_00344"/>
<organism evidence="2 4">
    <name type="scientific">Intestinimonas butyriciproducens</name>
    <dbReference type="NCBI Taxonomy" id="1297617"/>
    <lineage>
        <taxon>Bacteria</taxon>
        <taxon>Bacillati</taxon>
        <taxon>Bacillota</taxon>
        <taxon>Clostridia</taxon>
        <taxon>Eubacteriales</taxon>
        <taxon>Intestinimonas</taxon>
    </lineage>
</organism>
<dbReference type="EMBL" id="CP011307">
    <property type="protein sequence ID" value="ALP92739.1"/>
    <property type="molecule type" value="Genomic_DNA"/>
</dbReference>
<feature type="compositionally biased region" description="Basic and acidic residues" evidence="1">
    <location>
        <begin position="1"/>
        <end position="12"/>
    </location>
</feature>